<gene>
    <name evidence="1" type="ORF">PZE19_05920</name>
</gene>
<evidence type="ECO:0000313" key="2">
    <source>
        <dbReference type="Proteomes" id="UP001216907"/>
    </source>
</evidence>
<comment type="caution">
    <text evidence="1">The sequence shown here is derived from an EMBL/GenBank/DDBJ whole genome shotgun (WGS) entry which is preliminary data.</text>
</comment>
<name>A0ABT6F7D5_9BACT</name>
<dbReference type="Proteomes" id="UP001216907">
    <property type="component" value="Unassembled WGS sequence"/>
</dbReference>
<reference evidence="1 2" key="1">
    <citation type="submission" date="2023-03" db="EMBL/GenBank/DDBJ databases">
        <title>Paludisphaera mucosa sp. nov. a novel planctomycete from northern fen.</title>
        <authorList>
            <person name="Ivanova A."/>
        </authorList>
    </citation>
    <scope>NUCLEOTIDE SEQUENCE [LARGE SCALE GENOMIC DNA]</scope>
    <source>
        <strain evidence="1 2">Pla2</strain>
    </source>
</reference>
<protein>
    <submittedName>
        <fullName evidence="1">Phosphoesterase</fullName>
    </submittedName>
</protein>
<accession>A0ABT6F7D5</accession>
<dbReference type="RefSeq" id="WP_277859649.1">
    <property type="nucleotide sequence ID" value="NZ_JARRAG010000001.1"/>
</dbReference>
<proteinExistence type="predicted"/>
<dbReference type="EMBL" id="JARRAG010000001">
    <property type="protein sequence ID" value="MDG3003295.1"/>
    <property type="molecule type" value="Genomic_DNA"/>
</dbReference>
<dbReference type="Gene3D" id="3.90.79.10">
    <property type="entry name" value="Nucleoside Triphosphate Pyrophosphohydrolase"/>
    <property type="match status" value="1"/>
</dbReference>
<sequence>MSASSNERVLVVPAAEFDRLGRFQGFHVDGDRYLAALLRPENTAFRPRSEVEDDPSLKQIIPYVVLRAGDEVFCYTRGGSQGEARLHRKRSLGVGGHVDEADAEGRCGFEAYDTAMRRELAEEVDIQGPGVLRLAGLINDDSTPVGSVHLGVVHIYDLDRPLVTARELGLADCGFTPIAELSAARGDFETWSQFCIDELLRQA</sequence>
<organism evidence="1 2">
    <name type="scientific">Paludisphaera mucosa</name>
    <dbReference type="NCBI Taxonomy" id="3030827"/>
    <lineage>
        <taxon>Bacteria</taxon>
        <taxon>Pseudomonadati</taxon>
        <taxon>Planctomycetota</taxon>
        <taxon>Planctomycetia</taxon>
        <taxon>Isosphaerales</taxon>
        <taxon>Isosphaeraceae</taxon>
        <taxon>Paludisphaera</taxon>
    </lineage>
</organism>
<evidence type="ECO:0000313" key="1">
    <source>
        <dbReference type="EMBL" id="MDG3003295.1"/>
    </source>
</evidence>
<dbReference type="InterPro" id="IPR015797">
    <property type="entry name" value="NUDIX_hydrolase-like_dom_sf"/>
</dbReference>
<keyword evidence="2" id="KW-1185">Reference proteome</keyword>
<dbReference type="SUPFAM" id="SSF55811">
    <property type="entry name" value="Nudix"/>
    <property type="match status" value="1"/>
</dbReference>